<sequence length="676" mass="73634">MAGGAAAPSGAKPKPQQPKKQKAKLKHKIKQKQKAPKPLKQEVSKLDKQVKNLKRRTDGPKTNDMMKTTVTVGTLSGQTNSGLNRQLRVPLNPLLMKMSEGTTTTPLSIRASMYELWRIQYLEVVATPLTGFSGVCGSVGFMVLTLNGLEASAESIDTVKARKHVQMPLGRLSKLRVAARELEGPRTGWWLVDTSQSPADSYGPAIDLMLAYETQNLLNTTSGTTATYSGPLWQVEMRVVYHFSTYHPKPGLQSLVSQTLQNSETVTITTSQEDGSLVMQVTDAQLLNILSPRTETGRKGKSQTVWAIAGAAVDAAAGVLGPWGWLLKGGFWLVRKIFGGTSARTGATYQIYPSIEQAMSDQPIFGDPSGQQQVTIPIVHVSEVMNPNPESNDFGTPTLASGPAVNSLVPFRPDLQPTPVYQTPNDPGYSRTTQAAYLTGNWTWSQKLQTSGMWIGANSDHKSVWNYVAFAAFTDDQVQFMGVDNRTLLGPGGAVGTARTWQRSWAQIWSNIEQWRPSSISWVVQQPQLPAEAKALFSLQGPVLVIKGAALAPPPTDYMVGDRNQLGSTAWLFISQQGGGGVAVTSKSPNEAPTRLDLLSQPILIQANPSSTWRDYGLNPCPSGPPTIQLEPDDDDISLADSCFNEECEGVDSLEHEREQLLQRLRALDLQRFHTG</sequence>
<keyword evidence="2" id="KW-0167">Capsid protein</keyword>
<evidence type="ECO:0000256" key="4">
    <source>
        <dbReference type="SAM" id="MobiDB-lite"/>
    </source>
</evidence>
<feature type="compositionally biased region" description="Basic residues" evidence="4">
    <location>
        <begin position="17"/>
        <end position="37"/>
    </location>
</feature>
<dbReference type="Gene3D" id="2.60.120.20">
    <property type="match status" value="1"/>
</dbReference>
<dbReference type="GO" id="GO:0019028">
    <property type="term" value="C:viral capsid"/>
    <property type="evidence" value="ECO:0007669"/>
    <property type="project" value="UniProtKB-KW"/>
</dbReference>
<protein>
    <submittedName>
        <fullName evidence="6">Capsid protein</fullName>
    </submittedName>
</protein>
<dbReference type="SMR" id="F6IA20"/>
<reference evidence="6" key="1">
    <citation type="submission" date="2010-11" db="EMBL/GenBank/DDBJ databases">
        <title>Screening of feral pigeons for viruses harbouring a conserved RNA motif found in members of three different virus families: Molecular identification and characterization of novel astroviruses and picornaviruses.</title>
        <authorList>
            <person name="Kofstad T."/>
            <person name="Jonassen C.M."/>
        </authorList>
    </citation>
    <scope>NUCLEOTIDE SEQUENCE</scope>
    <source>
        <strain evidence="6">06/15660-1</strain>
    </source>
</reference>
<evidence type="ECO:0000259" key="5">
    <source>
        <dbReference type="Pfam" id="PF03115"/>
    </source>
</evidence>
<organism evidence="6">
    <name type="scientific">Wood pigeon astrovirus</name>
    <dbReference type="NCBI Taxonomy" id="928292"/>
    <lineage>
        <taxon>Viruses</taxon>
        <taxon>Riboviria</taxon>
        <taxon>Orthornavirae</taxon>
        <taxon>Pisuviricota</taxon>
        <taxon>Stelpaviricetes</taxon>
        <taxon>Stellavirales</taxon>
        <taxon>Astroviridae</taxon>
    </lineage>
</organism>
<proteinExistence type="predicted"/>
<evidence type="ECO:0000256" key="3">
    <source>
        <dbReference type="ARBA" id="ARBA00022844"/>
    </source>
</evidence>
<dbReference type="EMBL" id="FR727149">
    <property type="protein sequence ID" value="CBY02492.1"/>
    <property type="molecule type" value="Genomic_RNA"/>
</dbReference>
<feature type="compositionally biased region" description="Low complexity" evidence="4">
    <location>
        <begin position="1"/>
        <end position="14"/>
    </location>
</feature>
<feature type="compositionally biased region" description="Basic and acidic residues" evidence="4">
    <location>
        <begin position="39"/>
        <end position="61"/>
    </location>
</feature>
<accession>F6IA20</accession>
<evidence type="ECO:0000256" key="2">
    <source>
        <dbReference type="ARBA" id="ARBA00022561"/>
    </source>
</evidence>
<dbReference type="InterPro" id="IPR029053">
    <property type="entry name" value="Viral_coat"/>
</dbReference>
<feature type="domain" description="Astrovirus capsid protein inner core" evidence="5">
    <location>
        <begin position="20"/>
        <end position="246"/>
    </location>
</feature>
<name>F6IA20_9VIRU</name>
<comment type="subcellular location">
    <subcellularLocation>
        <location evidence="1">Virion</location>
    </subcellularLocation>
</comment>
<evidence type="ECO:0000256" key="1">
    <source>
        <dbReference type="ARBA" id="ARBA00004328"/>
    </source>
</evidence>
<feature type="region of interest" description="Disordered" evidence="4">
    <location>
        <begin position="1"/>
        <end position="66"/>
    </location>
</feature>
<dbReference type="Pfam" id="PF03115">
    <property type="entry name" value="Astro_capsid_N"/>
    <property type="match status" value="1"/>
</dbReference>
<evidence type="ECO:0000313" key="6">
    <source>
        <dbReference type="EMBL" id="CBY02492.1"/>
    </source>
</evidence>
<dbReference type="InterPro" id="IPR004337">
    <property type="entry name" value="Astro_capsid_N"/>
</dbReference>
<keyword evidence="3" id="KW-0946">Virion</keyword>